<evidence type="ECO:0000313" key="2">
    <source>
        <dbReference type="EMBL" id="RSK80707.1"/>
    </source>
</evidence>
<dbReference type="InterPro" id="IPR043990">
    <property type="entry name" value="AC_1"/>
</dbReference>
<reference evidence="2 3" key="1">
    <citation type="submission" date="2018-12" db="EMBL/GenBank/DDBJ databases">
        <title>Whole genome sequence of a Pandoraea apista isolate from a patient with cystic fibrosis.</title>
        <authorList>
            <person name="Kenna D.T."/>
            <person name="Turton J.F."/>
        </authorList>
    </citation>
    <scope>NUCLEOTIDE SEQUENCE [LARGE SCALE GENOMIC DNA]</scope>
    <source>
        <strain evidence="2 3">Pa13324</strain>
    </source>
</reference>
<dbReference type="InterPro" id="IPR011050">
    <property type="entry name" value="Pectin_lyase_fold/virulence"/>
</dbReference>
<dbReference type="Gene3D" id="2.40.128.130">
    <property type="entry name" value="Autotransporter beta-domain"/>
    <property type="match status" value="1"/>
</dbReference>
<evidence type="ECO:0000313" key="3">
    <source>
        <dbReference type="Proteomes" id="UP000270216"/>
    </source>
</evidence>
<dbReference type="InterPro" id="IPR006315">
    <property type="entry name" value="OM_autotransptr_brl_dom"/>
</dbReference>
<comment type="caution">
    <text evidence="2">The sequence shown here is derived from an EMBL/GenBank/DDBJ whole genome shotgun (WGS) entry which is preliminary data.</text>
</comment>
<dbReference type="EMBL" id="RWHX01000020">
    <property type="protein sequence ID" value="RSK80707.1"/>
    <property type="molecule type" value="Genomic_DNA"/>
</dbReference>
<dbReference type="SMART" id="SM00869">
    <property type="entry name" value="Autotransporter"/>
    <property type="match status" value="1"/>
</dbReference>
<keyword evidence="3" id="KW-1185">Reference proteome</keyword>
<dbReference type="Proteomes" id="UP000270216">
    <property type="component" value="Unassembled WGS sequence"/>
</dbReference>
<dbReference type="PANTHER" id="PTHR35037">
    <property type="entry name" value="C-TERMINAL REGION OF AIDA-LIKE PROTEIN"/>
    <property type="match status" value="1"/>
</dbReference>
<evidence type="ECO:0000259" key="1">
    <source>
        <dbReference type="PROSITE" id="PS51208"/>
    </source>
</evidence>
<feature type="domain" description="Autotransporter" evidence="1">
    <location>
        <begin position="751"/>
        <end position="1035"/>
    </location>
</feature>
<dbReference type="InterPro" id="IPR012332">
    <property type="entry name" value="Autotransporter_pectin_lyase_C"/>
</dbReference>
<dbReference type="NCBIfam" id="TIGR01414">
    <property type="entry name" value="autotrans_barl"/>
    <property type="match status" value="1"/>
</dbReference>
<dbReference type="CDD" id="cd01344">
    <property type="entry name" value="PL2_Passenger_AT"/>
    <property type="match status" value="1"/>
</dbReference>
<name>A0ABX9ZPK2_9BURK</name>
<dbReference type="PANTHER" id="PTHR35037:SF3">
    <property type="entry name" value="C-TERMINAL REGION OF AIDA-LIKE PROTEIN"/>
    <property type="match status" value="1"/>
</dbReference>
<sequence length="1035" mass="103206">MSLVQRILIGFEQVPERTSGYMKPLAILAGIVALFAEQQAFAASFVITNGLTSTMGQTLSNGQSGTIQNGGLLSVAGSTIGVSITGNATLVNNGTISMSGTGRAIRDNTGGLTLTVTNGVDAIMMTYDADVIQMNKANSNVVFNNYGTLTSRNNSGQGNQAIDFNAITTGTNVLNNFAGGVIQANEADAVRPGVNGVINNAGIIRSTNNPGSTSSSDGVDAQANTGVVVVNAGTGLIQGARHGITGGPDTSTDGTFTLSVTNNAGGTIQGMNGSGINIDGFNAKEVVTINNAGVIVGNGVTGDGDGVDVDGLVNIVNSGTIRGAQAFNDVSEGVTAGGGTIVNSGTIVGENTAGGVGRGITLAGVDKDPVTKLPIATQGIYANSTIVNSGLIRGQSDSAIAVTGARNAFTVTVINQASGVLEGGGATAAVVNTGANDATVVNYGTITADQSGKAVDLGSGNSTLQILGGSAVVNGDVSGGTGTSTLTITPGAGNAFHYNGAISNFSAVTLGAGTIALNGASTYAGTTAIASGATVVVGDATHQNATLGAGLTTVAAGATLAGYGGTLGSVTNAGMIAAGSASPGAAAGATGTFTIAGNYIGNNGTVLLNASLDNNGASAASDKLVINGNASGTTTLKVNITGAGAATTGSGIQLVQVNGTSAPGTFTLAAPVQAGAYQYLLRESAAAGTAGWYLSTAYSSGATAYRAASVAYAMTPQLVTDFGFTTLGRFQERVGSLRGNAGDVSDSGNVGNSGNNGVWARVFGKTMDAGMSSRFSADERMFAAQFGRDWRLATDTSDMGGSAHAGVTATFGTASASFSDSARTLDPTLSAATGSFTMQAQSVGAYWTRILPQGAYVDVTTQVSHYRNKYSDVGGIGATQNGFGAALSGEIGHPFAIFGSGVTIEPQAQLAYQYLHLNGFSDSVSSVSGNTTNALRGRVGFKLGAPDLANVAGFGSASPYLTFDVVHDFLSPGQTSVAGATFDSSLAKTWYELGAGMTATLSRASALYASVKYARNLGGDYRRNVYGQVGFRYRW</sequence>
<dbReference type="PROSITE" id="PS51208">
    <property type="entry name" value="AUTOTRANSPORTER"/>
    <property type="match status" value="1"/>
</dbReference>
<dbReference type="SUPFAM" id="SSF103515">
    <property type="entry name" value="Autotransporter"/>
    <property type="match status" value="1"/>
</dbReference>
<dbReference type="Gene3D" id="2.160.20.20">
    <property type="match status" value="1"/>
</dbReference>
<dbReference type="Pfam" id="PF03797">
    <property type="entry name" value="Autotransporter"/>
    <property type="match status" value="1"/>
</dbReference>
<dbReference type="InterPro" id="IPR051551">
    <property type="entry name" value="Autotransporter_adhesion"/>
</dbReference>
<dbReference type="SUPFAM" id="SSF51126">
    <property type="entry name" value="Pectin lyase-like"/>
    <property type="match status" value="1"/>
</dbReference>
<proteinExistence type="predicted"/>
<protein>
    <submittedName>
        <fullName evidence="2">Autotransporter outer membrane beta-barrel domain-containing protein</fullName>
    </submittedName>
</protein>
<dbReference type="Pfam" id="PF18883">
    <property type="entry name" value="AC_1"/>
    <property type="match status" value="1"/>
</dbReference>
<organism evidence="2 3">
    <name type="scientific">Pandoraea apista</name>
    <dbReference type="NCBI Taxonomy" id="93218"/>
    <lineage>
        <taxon>Bacteria</taxon>
        <taxon>Pseudomonadati</taxon>
        <taxon>Pseudomonadota</taxon>
        <taxon>Betaproteobacteria</taxon>
        <taxon>Burkholderiales</taxon>
        <taxon>Burkholderiaceae</taxon>
        <taxon>Pandoraea</taxon>
    </lineage>
</organism>
<gene>
    <name evidence="2" type="ORF">EJE83_12745</name>
</gene>
<dbReference type="InterPro" id="IPR036709">
    <property type="entry name" value="Autotransporte_beta_dom_sf"/>
</dbReference>
<dbReference type="InterPro" id="IPR005546">
    <property type="entry name" value="Autotransporte_beta"/>
</dbReference>
<accession>A0ABX9ZPK2</accession>